<protein>
    <recommendedName>
        <fullName evidence="15">Integrase catalytic domain-containing protein</fullName>
    </recommendedName>
</protein>
<evidence type="ECO:0000256" key="12">
    <source>
        <dbReference type="ARBA" id="ARBA00023172"/>
    </source>
</evidence>
<keyword evidence="17" id="KW-1185">Reference proteome</keyword>
<dbReference type="Gene3D" id="3.30.420.10">
    <property type="entry name" value="Ribonuclease H-like superfamily/Ribonuclease H"/>
    <property type="match status" value="1"/>
</dbReference>
<evidence type="ECO:0000256" key="2">
    <source>
        <dbReference type="ARBA" id="ARBA00022695"/>
    </source>
</evidence>
<dbReference type="InterPro" id="IPR001584">
    <property type="entry name" value="Integrase_cat-core"/>
</dbReference>
<dbReference type="SUPFAM" id="SSF53098">
    <property type="entry name" value="Ribonuclease H-like"/>
    <property type="match status" value="1"/>
</dbReference>
<evidence type="ECO:0000256" key="9">
    <source>
        <dbReference type="ARBA" id="ARBA00022908"/>
    </source>
</evidence>
<gene>
    <name evidence="16" type="ORF">O181_033805</name>
</gene>
<evidence type="ECO:0000256" key="10">
    <source>
        <dbReference type="ARBA" id="ARBA00022918"/>
    </source>
</evidence>
<dbReference type="InterPro" id="IPR039537">
    <property type="entry name" value="Retrotran_Ty1/copia-like"/>
</dbReference>
<dbReference type="GO" id="GO:0032196">
    <property type="term" value="P:transposition"/>
    <property type="evidence" value="ECO:0007669"/>
    <property type="project" value="UniProtKB-KW"/>
</dbReference>
<evidence type="ECO:0000256" key="11">
    <source>
        <dbReference type="ARBA" id="ARBA00022932"/>
    </source>
</evidence>
<keyword evidence="4" id="KW-0479">Metal-binding</keyword>
<keyword evidence="7" id="KW-0460">Magnesium</keyword>
<feature type="domain" description="Integrase catalytic" evidence="15">
    <location>
        <begin position="1"/>
        <end position="102"/>
    </location>
</feature>
<dbReference type="PROSITE" id="PS50994">
    <property type="entry name" value="INTEGRASE"/>
    <property type="match status" value="1"/>
</dbReference>
<proteinExistence type="predicted"/>
<dbReference type="GO" id="GO:0046872">
    <property type="term" value="F:metal ion binding"/>
    <property type="evidence" value="ECO:0007669"/>
    <property type="project" value="UniProtKB-KW"/>
</dbReference>
<organism evidence="16 17">
    <name type="scientific">Austropuccinia psidii MF-1</name>
    <dbReference type="NCBI Taxonomy" id="1389203"/>
    <lineage>
        <taxon>Eukaryota</taxon>
        <taxon>Fungi</taxon>
        <taxon>Dikarya</taxon>
        <taxon>Basidiomycota</taxon>
        <taxon>Pucciniomycotina</taxon>
        <taxon>Pucciniomycetes</taxon>
        <taxon>Pucciniales</taxon>
        <taxon>Sphaerophragmiaceae</taxon>
        <taxon>Austropuccinia</taxon>
    </lineage>
</organism>
<keyword evidence="2" id="KW-0548">Nucleotidyltransferase</keyword>
<evidence type="ECO:0000256" key="1">
    <source>
        <dbReference type="ARBA" id="ARBA00022578"/>
    </source>
</evidence>
<keyword evidence="6" id="KW-0378">Hydrolase</keyword>
<dbReference type="Pfam" id="PF00665">
    <property type="entry name" value="rve"/>
    <property type="match status" value="1"/>
</dbReference>
<dbReference type="GO" id="GO:0004519">
    <property type="term" value="F:endonuclease activity"/>
    <property type="evidence" value="ECO:0007669"/>
    <property type="project" value="UniProtKB-KW"/>
</dbReference>
<evidence type="ECO:0000313" key="17">
    <source>
        <dbReference type="Proteomes" id="UP000765509"/>
    </source>
</evidence>
<comment type="catalytic activity">
    <reaction evidence="14">
        <text>DNA(n) + a 2'-deoxyribonucleoside 5'-triphosphate = DNA(n+1) + diphosphate</text>
        <dbReference type="Rhea" id="RHEA:22508"/>
        <dbReference type="Rhea" id="RHEA-COMP:17339"/>
        <dbReference type="Rhea" id="RHEA-COMP:17340"/>
        <dbReference type="ChEBI" id="CHEBI:33019"/>
        <dbReference type="ChEBI" id="CHEBI:61560"/>
        <dbReference type="ChEBI" id="CHEBI:173112"/>
        <dbReference type="EC" id="2.7.7.7"/>
    </reaction>
</comment>
<evidence type="ECO:0000256" key="3">
    <source>
        <dbReference type="ARBA" id="ARBA00022722"/>
    </source>
</evidence>
<dbReference type="InterPro" id="IPR012337">
    <property type="entry name" value="RNaseH-like_sf"/>
</dbReference>
<keyword evidence="10" id="KW-0695">RNA-directed DNA polymerase</keyword>
<evidence type="ECO:0000259" key="15">
    <source>
        <dbReference type="PROSITE" id="PS50994"/>
    </source>
</evidence>
<dbReference type="GO" id="GO:0005634">
    <property type="term" value="C:nucleus"/>
    <property type="evidence" value="ECO:0007669"/>
    <property type="project" value="UniProtKB-ARBA"/>
</dbReference>
<dbReference type="Proteomes" id="UP000765509">
    <property type="component" value="Unassembled WGS sequence"/>
</dbReference>
<accession>A0A9Q3D3Q1</accession>
<dbReference type="GO" id="GO:0003964">
    <property type="term" value="F:RNA-directed DNA polymerase activity"/>
    <property type="evidence" value="ECO:0007669"/>
    <property type="project" value="UniProtKB-KW"/>
</dbReference>
<keyword evidence="11" id="KW-0808">Transferase</keyword>
<comment type="catalytic activity">
    <reaction evidence="13">
        <text>DNA(n) + a 2'-deoxyribonucleoside 5'-triphosphate = DNA(n+1) + diphosphate</text>
        <dbReference type="Rhea" id="RHEA:22508"/>
        <dbReference type="Rhea" id="RHEA-COMP:17339"/>
        <dbReference type="Rhea" id="RHEA-COMP:17340"/>
        <dbReference type="ChEBI" id="CHEBI:33019"/>
        <dbReference type="ChEBI" id="CHEBI:61560"/>
        <dbReference type="ChEBI" id="CHEBI:173112"/>
        <dbReference type="EC" id="2.7.7.49"/>
    </reaction>
</comment>
<dbReference type="OrthoDB" id="8031589at2759"/>
<dbReference type="GO" id="GO:0015074">
    <property type="term" value="P:DNA integration"/>
    <property type="evidence" value="ECO:0007669"/>
    <property type="project" value="UniProtKB-KW"/>
</dbReference>
<evidence type="ECO:0000256" key="8">
    <source>
        <dbReference type="ARBA" id="ARBA00022884"/>
    </source>
</evidence>
<comment type="caution">
    <text evidence="16">The sequence shown here is derived from an EMBL/GenBank/DDBJ whole genome shotgun (WGS) entry which is preliminary data.</text>
</comment>
<sequence length="102" mass="11569">MDTPILSGYSFCRQSQRPKVCSKNLIAKIERQSNNKVTNIVSDNGTEFVNSELQEFFNQKGISHLTTAPYNPQQKTFAERENRTTINKARCLLKNSGMDPSL</sequence>
<evidence type="ECO:0000256" key="7">
    <source>
        <dbReference type="ARBA" id="ARBA00022842"/>
    </source>
</evidence>
<dbReference type="InterPro" id="IPR036397">
    <property type="entry name" value="RNaseH_sf"/>
</dbReference>
<keyword evidence="12" id="KW-0233">DNA recombination</keyword>
<dbReference type="PANTHER" id="PTHR42648:SF11">
    <property type="entry name" value="TRANSPOSON TY4-P GAG-POL POLYPROTEIN"/>
    <property type="match status" value="1"/>
</dbReference>
<evidence type="ECO:0000256" key="14">
    <source>
        <dbReference type="ARBA" id="ARBA00049244"/>
    </source>
</evidence>
<dbReference type="GO" id="GO:0003723">
    <property type="term" value="F:RNA binding"/>
    <property type="evidence" value="ECO:0007669"/>
    <property type="project" value="UniProtKB-KW"/>
</dbReference>
<name>A0A9Q3D3Q1_9BASI</name>
<dbReference type="PANTHER" id="PTHR42648">
    <property type="entry name" value="TRANSPOSASE, PUTATIVE-RELATED"/>
    <property type="match status" value="1"/>
</dbReference>
<evidence type="ECO:0000256" key="5">
    <source>
        <dbReference type="ARBA" id="ARBA00022759"/>
    </source>
</evidence>
<keyword evidence="11" id="KW-0239">DNA-directed DNA polymerase</keyword>
<dbReference type="GO" id="GO:0006310">
    <property type="term" value="P:DNA recombination"/>
    <property type="evidence" value="ECO:0007669"/>
    <property type="project" value="UniProtKB-KW"/>
</dbReference>
<keyword evidence="8" id="KW-0694">RNA-binding</keyword>
<keyword evidence="9" id="KW-0229">DNA integration</keyword>
<dbReference type="GO" id="GO:0016787">
    <property type="term" value="F:hydrolase activity"/>
    <property type="evidence" value="ECO:0007669"/>
    <property type="project" value="UniProtKB-KW"/>
</dbReference>
<dbReference type="AlphaFoldDB" id="A0A9Q3D3Q1"/>
<evidence type="ECO:0000256" key="6">
    <source>
        <dbReference type="ARBA" id="ARBA00022801"/>
    </source>
</evidence>
<dbReference type="EMBL" id="AVOT02012397">
    <property type="protein sequence ID" value="MBW0494090.1"/>
    <property type="molecule type" value="Genomic_DNA"/>
</dbReference>
<keyword evidence="3" id="KW-0540">Nuclease</keyword>
<reference evidence="16" key="1">
    <citation type="submission" date="2021-03" db="EMBL/GenBank/DDBJ databases">
        <title>Draft genome sequence of rust myrtle Austropuccinia psidii MF-1, a brazilian biotype.</title>
        <authorList>
            <person name="Quecine M.C."/>
            <person name="Pachon D.M.R."/>
            <person name="Bonatelli M.L."/>
            <person name="Correr F.H."/>
            <person name="Franceschini L.M."/>
            <person name="Leite T.F."/>
            <person name="Margarido G.R.A."/>
            <person name="Almeida C.A."/>
            <person name="Ferrarezi J.A."/>
            <person name="Labate C.A."/>
        </authorList>
    </citation>
    <scope>NUCLEOTIDE SEQUENCE</scope>
    <source>
        <strain evidence="16">MF-1</strain>
    </source>
</reference>
<evidence type="ECO:0000256" key="4">
    <source>
        <dbReference type="ARBA" id="ARBA00022723"/>
    </source>
</evidence>
<evidence type="ECO:0000256" key="13">
    <source>
        <dbReference type="ARBA" id="ARBA00048173"/>
    </source>
</evidence>
<keyword evidence="5" id="KW-0255">Endonuclease</keyword>
<keyword evidence="1" id="KW-0815">Transposition</keyword>
<dbReference type="GO" id="GO:0003887">
    <property type="term" value="F:DNA-directed DNA polymerase activity"/>
    <property type="evidence" value="ECO:0007669"/>
    <property type="project" value="UniProtKB-KW"/>
</dbReference>
<evidence type="ECO:0000313" key="16">
    <source>
        <dbReference type="EMBL" id="MBW0494090.1"/>
    </source>
</evidence>